<dbReference type="SUPFAM" id="SSF53850">
    <property type="entry name" value="Periplasmic binding protein-like II"/>
    <property type="match status" value="1"/>
</dbReference>
<protein>
    <submittedName>
        <fullName evidence="5">GGDEF family protein</fullName>
    </submittedName>
</protein>
<reference evidence="5 6" key="1">
    <citation type="submission" date="2017-10" db="EMBL/GenBank/DDBJ databases">
        <authorList>
            <person name="Banno H."/>
            <person name="Chua N.-H."/>
        </authorList>
    </citation>
    <scope>NUCLEOTIDE SEQUENCE [LARGE SCALE GENOMIC DNA]</scope>
    <source>
        <strain evidence="5">Vibrio tapetis CECT4600</strain>
    </source>
</reference>
<dbReference type="PANTHER" id="PTHR35936">
    <property type="entry name" value="MEMBRANE-BOUND LYTIC MUREIN TRANSGLYCOSYLASE F"/>
    <property type="match status" value="1"/>
</dbReference>
<dbReference type="SMART" id="SM00062">
    <property type="entry name" value="PBPb"/>
    <property type="match status" value="1"/>
</dbReference>
<dbReference type="OrthoDB" id="9180959at2"/>
<proteinExistence type="inferred from homology"/>
<dbReference type="Pfam" id="PF00990">
    <property type="entry name" value="GGDEF"/>
    <property type="match status" value="1"/>
</dbReference>
<dbReference type="Proteomes" id="UP000235828">
    <property type="component" value="Chromosome A"/>
</dbReference>
<dbReference type="KEGG" id="vta:A1956"/>
<dbReference type="Gene3D" id="3.40.190.10">
    <property type="entry name" value="Periplasmic binding protein-like II"/>
    <property type="match status" value="2"/>
</dbReference>
<keyword evidence="3" id="KW-0812">Transmembrane</keyword>
<dbReference type="SMART" id="SM00267">
    <property type="entry name" value="GGDEF"/>
    <property type="match status" value="1"/>
</dbReference>
<evidence type="ECO:0000256" key="2">
    <source>
        <dbReference type="ARBA" id="ARBA00022729"/>
    </source>
</evidence>
<evidence type="ECO:0000313" key="5">
    <source>
        <dbReference type="EMBL" id="SON49935.1"/>
    </source>
</evidence>
<evidence type="ECO:0000256" key="3">
    <source>
        <dbReference type="SAM" id="Phobius"/>
    </source>
</evidence>
<dbReference type="PROSITE" id="PS50887">
    <property type="entry name" value="GGDEF"/>
    <property type="match status" value="1"/>
</dbReference>
<dbReference type="Pfam" id="PF00497">
    <property type="entry name" value="SBP_bac_3"/>
    <property type="match status" value="1"/>
</dbReference>
<keyword evidence="3" id="KW-0472">Membrane</keyword>
<dbReference type="InterPro" id="IPR001638">
    <property type="entry name" value="Solute-binding_3/MltF_N"/>
</dbReference>
<evidence type="ECO:0000259" key="4">
    <source>
        <dbReference type="PROSITE" id="PS50887"/>
    </source>
</evidence>
<gene>
    <name evidence="5" type="ORF">VTAP4600_A1956</name>
</gene>
<keyword evidence="3" id="KW-1133">Transmembrane helix</keyword>
<feature type="transmembrane region" description="Helical" evidence="3">
    <location>
        <begin position="334"/>
        <end position="352"/>
    </location>
</feature>
<keyword evidence="2" id="KW-0732">Signal</keyword>
<evidence type="ECO:0000313" key="6">
    <source>
        <dbReference type="Proteomes" id="UP000235828"/>
    </source>
</evidence>
<feature type="domain" description="GGDEF" evidence="4">
    <location>
        <begin position="378"/>
        <end position="498"/>
    </location>
</feature>
<dbReference type="CDD" id="cd01949">
    <property type="entry name" value="GGDEF"/>
    <property type="match status" value="1"/>
</dbReference>
<dbReference type="InterPro" id="IPR029787">
    <property type="entry name" value="Nucleotide_cyclase"/>
</dbReference>
<dbReference type="Gene3D" id="3.30.70.270">
    <property type="match status" value="1"/>
</dbReference>
<keyword evidence="6" id="KW-1185">Reference proteome</keyword>
<dbReference type="AlphaFoldDB" id="A0A2N8ZDH2"/>
<name>A0A2N8ZDH2_9VIBR</name>
<organism evidence="5 6">
    <name type="scientific">Vibrio tapetis subsp. tapetis</name>
    <dbReference type="NCBI Taxonomy" id="1671868"/>
    <lineage>
        <taxon>Bacteria</taxon>
        <taxon>Pseudomonadati</taxon>
        <taxon>Pseudomonadota</taxon>
        <taxon>Gammaproteobacteria</taxon>
        <taxon>Vibrionales</taxon>
        <taxon>Vibrionaceae</taxon>
        <taxon>Vibrio</taxon>
    </lineage>
</organism>
<evidence type="ECO:0000256" key="1">
    <source>
        <dbReference type="ARBA" id="ARBA00010333"/>
    </source>
</evidence>
<comment type="similarity">
    <text evidence="1">Belongs to the bacterial solute-binding protein 3 family.</text>
</comment>
<sequence>MDGVVDAINQLKPMLLAGLDAQLLNDFLSIKPVSIIRPKGKHEDILAQFVDYIHSEGIQKHLRRSISQYQFEIRRKSLQKSVFQSDLNVDRPLRIKLDDAYPYVRYKSNGDVVGITADILLQSCKILSIECEVVSEADETWESMKQDLIDQKIDVLAPMTISAQRSHYVYFSEPYYYPESMVVKRLGYKVGVYHHVSELISERIGVVRDTIFDELLTRLLPQKPLHYFDDEEALIDSLVANSIDYAAMDSSALNSILSSSEMLPITQAKSIGSFYRSDIAIGFVKNDLGSKLAPLFSRAITMLDTKAIINDYDKKPDWRTTLGLQKKFSHRTQILFVIVLAFMVSVAYFLHIQSQTDNLTGLKNRRALYAKYRRGIKADQRVIYLDVNNFKEINDLFGHEAGDAVLKKLARIVMKFWDGNGYRIGGDEFVLVGSGDEFVVQSMVRKLESFSVLHSGNKHSIVVAIGVSKASKESQSLNDVLKQADHAMYTAKQESKSE</sequence>
<dbReference type="PANTHER" id="PTHR35936:SF37">
    <property type="entry name" value="AMINO ACID ABC TRANSPORTER SUBSTRATE-BINDING PROTEIN"/>
    <property type="match status" value="1"/>
</dbReference>
<dbReference type="NCBIfam" id="TIGR00254">
    <property type="entry name" value="GGDEF"/>
    <property type="match status" value="1"/>
</dbReference>
<dbReference type="InterPro" id="IPR043128">
    <property type="entry name" value="Rev_trsase/Diguanyl_cyclase"/>
</dbReference>
<dbReference type="EMBL" id="LT960611">
    <property type="protein sequence ID" value="SON49935.1"/>
    <property type="molecule type" value="Genomic_DNA"/>
</dbReference>
<dbReference type="SUPFAM" id="SSF55073">
    <property type="entry name" value="Nucleotide cyclase"/>
    <property type="match status" value="1"/>
</dbReference>
<accession>A0A2N8ZDH2</accession>
<dbReference type="InterPro" id="IPR000160">
    <property type="entry name" value="GGDEF_dom"/>
</dbReference>